<dbReference type="AlphaFoldDB" id="A0A060T5M2"/>
<dbReference type="InterPro" id="IPR001810">
    <property type="entry name" value="F-box_dom"/>
</dbReference>
<reference evidence="4" key="1">
    <citation type="submission" date="2014-02" db="EMBL/GenBank/DDBJ databases">
        <authorList>
            <person name="Genoscope - CEA"/>
        </authorList>
    </citation>
    <scope>NUCLEOTIDE SEQUENCE</scope>
    <source>
        <strain evidence="4">LS3</strain>
    </source>
</reference>
<dbReference type="PROSITE" id="PS50181">
    <property type="entry name" value="FBOX"/>
    <property type="match status" value="1"/>
</dbReference>
<feature type="repeat" description="RPEL" evidence="2">
    <location>
        <begin position="105"/>
        <end position="130"/>
    </location>
</feature>
<evidence type="ECO:0000259" key="3">
    <source>
        <dbReference type="PROSITE" id="PS50181"/>
    </source>
</evidence>
<reference evidence="4" key="2">
    <citation type="submission" date="2014-06" db="EMBL/GenBank/DDBJ databases">
        <title>The complete genome of Blastobotrys (Arxula) adeninivorans LS3 - a yeast of biotechnological interest.</title>
        <authorList>
            <person name="Kunze G."/>
            <person name="Gaillardin C."/>
            <person name="Czernicka M."/>
            <person name="Durrens P."/>
            <person name="Martin T."/>
            <person name="Boer E."/>
            <person name="Gabaldon T."/>
            <person name="Cruz J."/>
            <person name="Talla E."/>
            <person name="Marck C."/>
            <person name="Goffeau A."/>
            <person name="Barbe V."/>
            <person name="Baret P."/>
            <person name="Baronian K."/>
            <person name="Beier S."/>
            <person name="Bleykasten C."/>
            <person name="Bode R."/>
            <person name="Casaregola S."/>
            <person name="Despons L."/>
            <person name="Fairhead C."/>
            <person name="Giersberg M."/>
            <person name="Gierski P."/>
            <person name="Hahnel U."/>
            <person name="Hartmann A."/>
            <person name="Jankowska D."/>
            <person name="Jubin C."/>
            <person name="Jung P."/>
            <person name="Lafontaine I."/>
            <person name="Leh-Louis V."/>
            <person name="Lemaire M."/>
            <person name="Marcet-Houben M."/>
            <person name="Mascher M."/>
            <person name="Morel G."/>
            <person name="Richard G.-F."/>
            <person name="Riechen J."/>
            <person name="Sacerdot C."/>
            <person name="Sarkar A."/>
            <person name="Savel G."/>
            <person name="Schacherer J."/>
            <person name="Sherman D."/>
            <person name="Straub M.-L."/>
            <person name="Stein N."/>
            <person name="Thierry A."/>
            <person name="Trautwein-Schult A."/>
            <person name="Westhof E."/>
            <person name="Worch S."/>
            <person name="Dujon B."/>
            <person name="Souciet J.-L."/>
            <person name="Wincker P."/>
            <person name="Scholz U."/>
            <person name="Neuveglise N."/>
        </authorList>
    </citation>
    <scope>NUCLEOTIDE SEQUENCE</scope>
    <source>
        <strain evidence="4">LS3</strain>
    </source>
</reference>
<proteinExistence type="predicted"/>
<dbReference type="EMBL" id="HG937692">
    <property type="protein sequence ID" value="CDP36104.1"/>
    <property type="molecule type" value="Genomic_DNA"/>
</dbReference>
<evidence type="ECO:0000256" key="2">
    <source>
        <dbReference type="PROSITE-ProRule" id="PRU00401"/>
    </source>
</evidence>
<protein>
    <submittedName>
        <fullName evidence="4">ARAD1B05390p</fullName>
    </submittedName>
</protein>
<keyword evidence="1" id="KW-0677">Repeat</keyword>
<feature type="domain" description="F-box" evidence="3">
    <location>
        <begin position="1"/>
        <end position="44"/>
    </location>
</feature>
<dbReference type="Gene3D" id="6.10.140.2040">
    <property type="match status" value="1"/>
</dbReference>
<evidence type="ECO:0000256" key="1">
    <source>
        <dbReference type="ARBA" id="ARBA00022737"/>
    </source>
</evidence>
<dbReference type="PROSITE" id="PS51073">
    <property type="entry name" value="RPEL"/>
    <property type="match status" value="1"/>
</dbReference>
<dbReference type="InterPro" id="IPR004018">
    <property type="entry name" value="RPEL_repeat"/>
</dbReference>
<dbReference type="SMART" id="SM00707">
    <property type="entry name" value="RPEL"/>
    <property type="match status" value="1"/>
</dbReference>
<evidence type="ECO:0000313" key="4">
    <source>
        <dbReference type="EMBL" id="CDP36104.1"/>
    </source>
</evidence>
<dbReference type="Pfam" id="PF12937">
    <property type="entry name" value="F-box-like"/>
    <property type="match status" value="1"/>
</dbReference>
<accession>A0A060T5M2</accession>
<dbReference type="SUPFAM" id="SSF81383">
    <property type="entry name" value="F-box domain"/>
    <property type="match status" value="1"/>
</dbReference>
<sequence length="278" mass="32116">MYLPDEVWLVILQYLDYPDLSSVAHSCWRLRRLALDPSLIHHHIQTTAQWLSTEYPVAVNEQELNSQIKSLCARHVLMPRLERVPINNLEFVRRILAMSWQMRRERLQRRLQHRPSREDLVARGIIRCGPRAFASTHRALERQRATDVVNALYAGAQRPSLQTAIRRGIVAPEEIDQQKQPSRQPVRVLARMFSRLLESSPSSSSSPSNTPTRARVYHLKRLFEGSTAFVNRYAPPDLSTRTPRPLQKQRTGVSCGLVQELRAQFDRFPSIPTIPTYV</sequence>
<dbReference type="InterPro" id="IPR036047">
    <property type="entry name" value="F-box-like_dom_sf"/>
</dbReference>
<dbReference type="Gene3D" id="1.20.1280.50">
    <property type="match status" value="1"/>
</dbReference>
<gene>
    <name evidence="4" type="ORF">GNLVRS02_ARAD1B05390g</name>
</gene>
<dbReference type="Pfam" id="PF02755">
    <property type="entry name" value="RPEL"/>
    <property type="match status" value="1"/>
</dbReference>
<name>A0A060T5M2_BLAAD</name>
<organism evidence="4">
    <name type="scientific">Blastobotrys adeninivorans</name>
    <name type="common">Yeast</name>
    <name type="synonym">Arxula adeninivorans</name>
    <dbReference type="NCBI Taxonomy" id="409370"/>
    <lineage>
        <taxon>Eukaryota</taxon>
        <taxon>Fungi</taxon>
        <taxon>Dikarya</taxon>
        <taxon>Ascomycota</taxon>
        <taxon>Saccharomycotina</taxon>
        <taxon>Dipodascomycetes</taxon>
        <taxon>Dipodascales</taxon>
        <taxon>Trichomonascaceae</taxon>
        <taxon>Blastobotrys</taxon>
    </lineage>
</organism>